<dbReference type="AlphaFoldDB" id="A0ABD2PM84"/>
<protein>
    <submittedName>
        <fullName evidence="1">Uncharacterized protein</fullName>
    </submittedName>
</protein>
<organism evidence="1 2">
    <name type="scientific">Cichlidogyrus casuarinus</name>
    <dbReference type="NCBI Taxonomy" id="1844966"/>
    <lineage>
        <taxon>Eukaryota</taxon>
        <taxon>Metazoa</taxon>
        <taxon>Spiralia</taxon>
        <taxon>Lophotrochozoa</taxon>
        <taxon>Platyhelminthes</taxon>
        <taxon>Monogenea</taxon>
        <taxon>Monopisthocotylea</taxon>
        <taxon>Dactylogyridea</taxon>
        <taxon>Ancyrocephalidae</taxon>
        <taxon>Cichlidogyrus</taxon>
    </lineage>
</organism>
<name>A0ABD2PM84_9PLAT</name>
<evidence type="ECO:0000313" key="2">
    <source>
        <dbReference type="Proteomes" id="UP001626550"/>
    </source>
</evidence>
<reference evidence="1 2" key="1">
    <citation type="submission" date="2024-11" db="EMBL/GenBank/DDBJ databases">
        <title>Adaptive evolution of stress response genes in parasites aligns with host niche diversity.</title>
        <authorList>
            <person name="Hahn C."/>
            <person name="Resl P."/>
        </authorList>
    </citation>
    <scope>NUCLEOTIDE SEQUENCE [LARGE SCALE GENOMIC DNA]</scope>
    <source>
        <strain evidence="1">EGGRZ-B1_66</strain>
        <tissue evidence="1">Body</tissue>
    </source>
</reference>
<keyword evidence="2" id="KW-1185">Reference proteome</keyword>
<dbReference type="InterPro" id="IPR032675">
    <property type="entry name" value="LRR_dom_sf"/>
</dbReference>
<comment type="caution">
    <text evidence="1">The sequence shown here is derived from an EMBL/GenBank/DDBJ whole genome shotgun (WGS) entry which is preliminary data.</text>
</comment>
<dbReference type="SUPFAM" id="SSF52058">
    <property type="entry name" value="L domain-like"/>
    <property type="match status" value="1"/>
</dbReference>
<gene>
    <name evidence="1" type="ORF">Ciccas_013957</name>
</gene>
<accession>A0ABD2PM84</accession>
<sequence length="273" mass="30279">MRPSVSNVDQEELPGLNLLAPNLISLDVSNNRIEPFGLPKDYPKQLAYCDMANNRITHVGIADNAKLKDAGKLEFLLQLNLRSNKLKSFQPVNQLLPEDIHDTITALEQSPKSPDGHTGVKTGVTATDQERKLRISCLWFPKLTNLDLSCNLDLTLIGNEISFMSRLNCLELENCTLLSELPPALWQLDQLRILTINGTLVHQHLTSLLGVQEPELSQPKKKPFEKAESKTDFSGLHTKAILSYLKTVSNKSVSVLIDPTCQSKYPGRGSSAN</sequence>
<proteinExistence type="predicted"/>
<dbReference type="Proteomes" id="UP001626550">
    <property type="component" value="Unassembled WGS sequence"/>
</dbReference>
<dbReference type="EMBL" id="JBJKFK010007131">
    <property type="protein sequence ID" value="KAL3307526.1"/>
    <property type="molecule type" value="Genomic_DNA"/>
</dbReference>
<dbReference type="Gene3D" id="3.80.10.10">
    <property type="entry name" value="Ribonuclease Inhibitor"/>
    <property type="match status" value="2"/>
</dbReference>
<evidence type="ECO:0000313" key="1">
    <source>
        <dbReference type="EMBL" id="KAL3307526.1"/>
    </source>
</evidence>